<name>A0A6B9CJI6_9HYME</name>
<dbReference type="EMBL" id="MN616788">
    <property type="protein sequence ID" value="QGW50280.1"/>
    <property type="molecule type" value="mRNA"/>
</dbReference>
<dbReference type="AlphaFoldDB" id="A0A6B9CJI6"/>
<proteinExistence type="evidence at transcript level"/>
<sequence length="81" mass="8838">MHCRHHSHSSHTLAHSHKRQIAPTKLRRVSSGMALAQGGDHSESLMWRFDCELAGEPDVIISPAPPPPPPPPPPIARTTTL</sequence>
<accession>A0A6B9CJI6</accession>
<evidence type="ECO:0000313" key="2">
    <source>
        <dbReference type="EMBL" id="QGW50280.1"/>
    </source>
</evidence>
<evidence type="ECO:0000256" key="1">
    <source>
        <dbReference type="SAM" id="MobiDB-lite"/>
    </source>
</evidence>
<keyword evidence="2" id="KW-0675">Receptor</keyword>
<feature type="compositionally biased region" description="Pro residues" evidence="1">
    <location>
        <begin position="63"/>
        <end position="75"/>
    </location>
</feature>
<reference evidence="2" key="1">
    <citation type="journal article" date="2019" name="Sci. Rep.">
        <title>Full-Length Transcriptome Survey and Expression Analysis of Parasitoid Wasp Chouioia cunea upon Exposure to 1-Dodecene.</title>
        <authorList>
            <person name="Pan L."/>
            <person name="Guo M."/>
            <person name="Jin X."/>
            <person name="Sun Z."/>
            <person name="Jiang H."/>
            <person name="Han J."/>
            <person name="Wang Y."/>
            <person name="Yan C."/>
            <person name="Li M."/>
        </authorList>
    </citation>
    <scope>NUCLEOTIDE SEQUENCE</scope>
</reference>
<protein>
    <submittedName>
        <fullName evidence="2">Gustatory receptor 25</fullName>
    </submittedName>
</protein>
<feature type="region of interest" description="Disordered" evidence="1">
    <location>
        <begin position="1"/>
        <end position="41"/>
    </location>
</feature>
<feature type="compositionally biased region" description="Basic residues" evidence="1">
    <location>
        <begin position="1"/>
        <end position="28"/>
    </location>
</feature>
<organism evidence="2">
    <name type="scientific">Chouioia cunea</name>
    <dbReference type="NCBI Taxonomy" id="1570515"/>
    <lineage>
        <taxon>Eukaryota</taxon>
        <taxon>Metazoa</taxon>
        <taxon>Ecdysozoa</taxon>
        <taxon>Arthropoda</taxon>
        <taxon>Hexapoda</taxon>
        <taxon>Insecta</taxon>
        <taxon>Pterygota</taxon>
        <taxon>Neoptera</taxon>
        <taxon>Endopterygota</taxon>
        <taxon>Hymenoptera</taxon>
        <taxon>Apocrita</taxon>
        <taxon>Proctotrupomorpha</taxon>
        <taxon>Chalcidoidea</taxon>
        <taxon>Eulophidae</taxon>
        <taxon>Tetrastichinae</taxon>
        <taxon>Chouioia</taxon>
    </lineage>
</organism>
<feature type="region of interest" description="Disordered" evidence="1">
    <location>
        <begin position="57"/>
        <end position="81"/>
    </location>
</feature>